<dbReference type="ExpressionAtlas" id="A0A1P8BFV1">
    <property type="expression patterns" value="baseline and differential"/>
</dbReference>
<evidence type="ECO:0000256" key="1">
    <source>
        <dbReference type="ARBA" id="ARBA00004141"/>
    </source>
</evidence>
<name>A0A1P8BFV1_ARATH</name>
<feature type="transmembrane region" description="Helical" evidence="7">
    <location>
        <begin position="21"/>
        <end position="38"/>
    </location>
</feature>
<feature type="transmembrane region" description="Helical" evidence="7">
    <location>
        <begin position="128"/>
        <end position="145"/>
    </location>
</feature>
<dbReference type="Pfam" id="PF01027">
    <property type="entry name" value="Bax1-I"/>
    <property type="match status" value="1"/>
</dbReference>
<evidence type="ECO:0000256" key="3">
    <source>
        <dbReference type="ARBA" id="ARBA00022692"/>
    </source>
</evidence>
<dbReference type="SMR" id="A0A1P8BFV1"/>
<dbReference type="GO" id="GO:0016020">
    <property type="term" value="C:membrane"/>
    <property type="evidence" value="ECO:0000318"/>
    <property type="project" value="GO_Central"/>
</dbReference>
<keyword evidence="6 7" id="KW-0472">Membrane</keyword>
<organism evidence="9 10">
    <name type="scientific">Arabidopsis thaliana</name>
    <name type="common">Mouse-ear cress</name>
    <dbReference type="NCBI Taxonomy" id="3702"/>
    <lineage>
        <taxon>Eukaryota</taxon>
        <taxon>Viridiplantae</taxon>
        <taxon>Streptophyta</taxon>
        <taxon>Embryophyta</taxon>
        <taxon>Tracheophyta</taxon>
        <taxon>Spermatophyta</taxon>
        <taxon>Magnoliopsida</taxon>
        <taxon>eudicotyledons</taxon>
        <taxon>Gunneridae</taxon>
        <taxon>Pentapetalae</taxon>
        <taxon>rosids</taxon>
        <taxon>malvids</taxon>
        <taxon>Brassicales</taxon>
        <taxon>Brassicaceae</taxon>
        <taxon>Camelineae</taxon>
        <taxon>Arabidopsis</taxon>
    </lineage>
</organism>
<sequence>MDGLKDFSRISPAIQSHLMRVYFSLFCILAASAFGAYLHMRLNIGGTITKLGWVLSLLEHVVSCPPYKHKIRFSLLLLFGVLHGASVGPCIKSTIDIDSSILITAFLGTAVIFFCFSAVAMLARRREYIYLGGLLSSGFSLLTWLKNSDQFASATVEIQMYLGLLLFVGCIVVNTQEIIEKAHCGDMDYAVHSLILYIGFVRVFLQILSIMWNTSADRIRRNNEET</sequence>
<evidence type="ECO:0000256" key="2">
    <source>
        <dbReference type="ARBA" id="ARBA00010350"/>
    </source>
</evidence>
<dbReference type="GO" id="GO:0005262">
    <property type="term" value="F:calcium channel activity"/>
    <property type="evidence" value="ECO:0000318"/>
    <property type="project" value="GO_Central"/>
</dbReference>
<evidence type="ECO:0000313" key="9">
    <source>
        <dbReference type="EMBL" id="ANM70437.1"/>
    </source>
</evidence>
<accession>A0A1P8BFV1</accession>
<dbReference type="Araport" id="AT5G47130"/>
<dbReference type="Proteomes" id="UP000006548">
    <property type="component" value="Chromosome 5"/>
</dbReference>
<dbReference type="PANTHER" id="PTHR23291:SF32">
    <property type="entry name" value="BAX INHIBITOR 1"/>
    <property type="match status" value="1"/>
</dbReference>
<dbReference type="PANTHER" id="PTHR23291">
    <property type="entry name" value="BAX INHIBITOR-RELATED"/>
    <property type="match status" value="1"/>
</dbReference>
<reference evidence="9 10" key="1">
    <citation type="journal article" date="2000" name="Nature">
        <title>Sequence and analysis of chromosome 5 of the plant Arabidopsis thaliana.</title>
        <authorList>
            <consortium name="Kazusa DNA Research Institute"/>
            <consortium name="Cold Spring Harbor and Washington University in St Louis Sequencing Consortium"/>
            <consortium name="European Union Arabidopsis Genome Sequencing Consortium"/>
            <person name="Tabata S."/>
            <person name="Kaneko T."/>
            <person name="Nakamura Y."/>
            <person name="Kotani H."/>
            <person name="Kato T."/>
            <person name="Asamizu E."/>
            <person name="Miyajima N."/>
            <person name="Sasamoto S."/>
            <person name="Kimura T."/>
            <person name="Hosouchi T."/>
            <person name="Kawashima K."/>
            <person name="Kohara M."/>
            <person name="Matsumoto M."/>
            <person name="Matsuno A."/>
            <person name="Muraki A."/>
            <person name="Nakayama S."/>
            <person name="Nakazaki N."/>
            <person name="Naruo K."/>
            <person name="Okumura S."/>
            <person name="Shinpo S."/>
            <person name="Takeuchi C."/>
            <person name="Wada T."/>
            <person name="Watanabe A."/>
            <person name="Yamada M."/>
            <person name="Yasuda M."/>
            <person name="Sato S."/>
            <person name="de la Bastide M."/>
            <person name="Huang E."/>
            <person name="Spiegel L."/>
            <person name="Gnoj L."/>
            <person name="O'Shaughnessy A."/>
            <person name="Preston R."/>
            <person name="Habermann K."/>
            <person name="Murray J."/>
            <person name="Johnson D."/>
            <person name="Rohlfing T."/>
            <person name="Nelson J."/>
            <person name="Stoneking T."/>
            <person name="Pepin K."/>
            <person name="Spieth J."/>
            <person name="Sekhon M."/>
            <person name="Armstrong J."/>
            <person name="Becker M."/>
            <person name="Belter E."/>
            <person name="Cordum H."/>
            <person name="Cordes M."/>
            <person name="Courtney L."/>
            <person name="Courtney W."/>
            <person name="Dante M."/>
            <person name="Du H."/>
            <person name="Edwards J."/>
            <person name="Fryman J."/>
            <person name="Haakensen B."/>
            <person name="Lamar E."/>
            <person name="Latreille P."/>
            <person name="Leonard S."/>
            <person name="Meyer R."/>
            <person name="Mulvaney E."/>
            <person name="Ozersky P."/>
            <person name="Riley A."/>
            <person name="Strowmatt C."/>
            <person name="Wagner-McPherson C."/>
            <person name="Wollam A."/>
            <person name="Yoakum M."/>
            <person name="Bell M."/>
            <person name="Dedhia N."/>
            <person name="Parnell L."/>
            <person name="Shah R."/>
            <person name="Rodriguez M."/>
            <person name="See L.H."/>
            <person name="Vil D."/>
            <person name="Baker J."/>
            <person name="Kirchoff K."/>
            <person name="Toth K."/>
            <person name="King L."/>
            <person name="Bahret A."/>
            <person name="Miller B."/>
            <person name="Marra M."/>
            <person name="Martienssen R."/>
            <person name="McCombie W.R."/>
            <person name="Wilson R.K."/>
            <person name="Murphy G."/>
            <person name="Bancroft I."/>
            <person name="Volckaert G."/>
            <person name="Wambutt R."/>
            <person name="Dusterhoft A."/>
            <person name="Stiekema W."/>
            <person name="Pohl T."/>
            <person name="Entian K.D."/>
            <person name="Terryn N."/>
            <person name="Hartley N."/>
            <person name="Bent E."/>
            <person name="Johnson S."/>
            <person name="Langham S.A."/>
            <person name="McCullagh B."/>
            <person name="Robben J."/>
            <person name="Grymonprez B."/>
            <person name="Zimmermann W."/>
            <person name="Ramsperger U."/>
            <person name="Wedler H."/>
            <person name="Balke K."/>
            <person name="Wedler E."/>
            <person name="Peters S."/>
            <person name="van Staveren M."/>
            <person name="Dirkse W."/>
            <person name="Mooijman P."/>
            <person name="Lankhorst R.K."/>
            <person name="Weitzenegger T."/>
            <person name="Bothe G."/>
            <person name="Rose M."/>
            <person name="Hauf J."/>
            <person name="Berneiser S."/>
            <person name="Hempel S."/>
            <person name="Feldpausch M."/>
            <person name="Lamberth S."/>
            <person name="Villarroel R."/>
            <person name="Gielen J."/>
            <person name="Ardiles W."/>
            <person name="Bents O."/>
            <person name="Lemcke K."/>
            <person name="Kolesov G."/>
            <person name="Mayer K."/>
            <person name="Rudd S."/>
            <person name="Schoof H."/>
            <person name="Schueller C."/>
            <person name="Zaccaria P."/>
            <person name="Mewes H.W."/>
            <person name="Bevan M."/>
            <person name="Fransz P."/>
        </authorList>
    </citation>
    <scope>NUCLEOTIDE SEQUENCE [LARGE SCALE GENOMIC DNA]</scope>
    <source>
        <strain evidence="10">cv. Columbia</strain>
    </source>
</reference>
<feature type="transmembrane region" description="Helical" evidence="7">
    <location>
        <begin position="101"/>
        <end position="121"/>
    </location>
</feature>
<feature type="transmembrane region" description="Helical" evidence="7">
    <location>
        <begin position="151"/>
        <end position="173"/>
    </location>
</feature>
<evidence type="ECO:0000256" key="5">
    <source>
        <dbReference type="ARBA" id="ARBA00022989"/>
    </source>
</evidence>
<dbReference type="TAIR" id="AT5G47130"/>
<dbReference type="PROSITE" id="PS01243">
    <property type="entry name" value="BI1"/>
    <property type="match status" value="1"/>
</dbReference>
<dbReference type="InterPro" id="IPR006214">
    <property type="entry name" value="Bax_inhibitor_1-related"/>
</dbReference>
<evidence type="ECO:0000256" key="7">
    <source>
        <dbReference type="RuleBase" id="RU004379"/>
    </source>
</evidence>
<evidence type="ECO:0000313" key="10">
    <source>
        <dbReference type="Proteomes" id="UP000006548"/>
    </source>
</evidence>
<dbReference type="FunCoup" id="A0A1P8BFV1">
    <property type="interactions" value="1124"/>
</dbReference>
<dbReference type="GeneID" id="834759"/>
<keyword evidence="4" id="KW-0053">Apoptosis</keyword>
<comment type="similarity">
    <text evidence="2 7">Belongs to the BI1 family.</text>
</comment>
<gene>
    <name evidence="8 9" type="ordered locus">At5g47130</name>
    <name evidence="9" type="ORF">K14A3.8</name>
    <name evidence="9" type="ORF">K14A3_8</name>
</gene>
<comment type="subcellular location">
    <subcellularLocation>
        <location evidence="1">Membrane</location>
        <topology evidence="1">Multi-pass membrane protein</topology>
    </subcellularLocation>
</comment>
<keyword evidence="5 7" id="KW-1133">Transmembrane helix</keyword>
<evidence type="ECO:0000313" key="8">
    <source>
        <dbReference type="Araport" id="AT5G47130"/>
    </source>
</evidence>
<evidence type="ECO:0000256" key="6">
    <source>
        <dbReference type="ARBA" id="ARBA00023136"/>
    </source>
</evidence>
<dbReference type="AlphaFoldDB" id="A0A1P8BFV1"/>
<keyword evidence="3 7" id="KW-0812">Transmembrane</keyword>
<dbReference type="InParanoid" id="A0A1P8BFV1"/>
<keyword evidence="10" id="KW-1185">Reference proteome</keyword>
<evidence type="ECO:0000256" key="4">
    <source>
        <dbReference type="ARBA" id="ARBA00022703"/>
    </source>
</evidence>
<dbReference type="EMBL" id="CP002688">
    <property type="protein sequence ID" value="ANM70437.1"/>
    <property type="molecule type" value="Genomic_DNA"/>
</dbReference>
<feature type="transmembrane region" description="Helical" evidence="7">
    <location>
        <begin position="194"/>
        <end position="212"/>
    </location>
</feature>
<feature type="transmembrane region" description="Helical" evidence="7">
    <location>
        <begin position="74"/>
        <end position="95"/>
    </location>
</feature>
<protein>
    <submittedName>
        <fullName evidence="9">Bax inhibitor-1 family protein</fullName>
    </submittedName>
</protein>
<dbReference type="STRING" id="3702.A0A1P8BFV1"/>
<dbReference type="InterPro" id="IPR006213">
    <property type="entry name" value="Bax_inhbtr1_CS"/>
</dbReference>
<proteinExistence type="inferred from homology"/>
<reference evidence="10" key="2">
    <citation type="journal article" date="2017" name="Plant J.">
        <title>Araport11: a complete reannotation of the Arabidopsis thaliana reference genome.</title>
        <authorList>
            <person name="Cheng C.Y."/>
            <person name="Krishnakumar V."/>
            <person name="Chan A.P."/>
            <person name="Thibaud-Nissen F."/>
            <person name="Schobel S."/>
            <person name="Town C.D."/>
        </authorList>
    </citation>
    <scope>GENOME REANNOTATION</scope>
    <source>
        <strain evidence="10">cv. Columbia</strain>
    </source>
</reference>